<reference evidence="3" key="1">
    <citation type="submission" date="2016-10" db="EMBL/GenBank/DDBJ databases">
        <authorList>
            <person name="Varghese N."/>
            <person name="Submissions S."/>
        </authorList>
    </citation>
    <scope>NUCLEOTIDE SEQUENCE [LARGE SCALE GENOMIC DNA]</scope>
    <source>
        <strain evidence="3">DSM 19110</strain>
    </source>
</reference>
<dbReference type="EMBL" id="FNGY01000016">
    <property type="protein sequence ID" value="SDO58733.1"/>
    <property type="molecule type" value="Genomic_DNA"/>
</dbReference>
<dbReference type="AlphaFoldDB" id="A0A1H0KSG7"/>
<sequence length="410" mass="45360">MFKQIKPALLIAMCAILFACKKDSKVVTPPPTSDPKSTWIIYNGEANWSGLISPSQGLPTGEFPISSLKGGYQLGYAAGGRVFGKYIYKLNSNAKKGIQRLEVNPAGTVVEAGFLETPFSSDAEEGNFHISSADKGYYWDSSRGRMKIQTFNPTTMVRTGEIDLSSLTKGAAYEAAGQLVIAEKEGKLFVDLQYGTRTAAWQIVPDDENVYIAVIDIASQKYESTTQYAKASNLGLFGDHPLWNVDAVTGDLYLVAVSNMKTQTPESKILRIKKGSTAFDATFHLSIKDYQYPSDFNAIFAHDGKIYTKISSRPAGYYSGGTHGTRYRDDIWYWTSIDVLTKRATRLNIPVDNFFCYQQPFLADGKIYFISNNAVDSFSGLYELDPKTGTTKENFRLKGGSKLMGVNRLQ</sequence>
<evidence type="ECO:0000256" key="1">
    <source>
        <dbReference type="SAM" id="SignalP"/>
    </source>
</evidence>
<proteinExistence type="predicted"/>
<dbReference type="OrthoDB" id="1404180at2"/>
<dbReference type="RefSeq" id="WP_074612814.1">
    <property type="nucleotide sequence ID" value="NZ_JABMKU010000015.1"/>
</dbReference>
<organism evidence="2 3">
    <name type="scientific">Pedobacter steynii</name>
    <dbReference type="NCBI Taxonomy" id="430522"/>
    <lineage>
        <taxon>Bacteria</taxon>
        <taxon>Pseudomonadati</taxon>
        <taxon>Bacteroidota</taxon>
        <taxon>Sphingobacteriia</taxon>
        <taxon>Sphingobacteriales</taxon>
        <taxon>Sphingobacteriaceae</taxon>
        <taxon>Pedobacter</taxon>
    </lineage>
</organism>
<evidence type="ECO:0008006" key="4">
    <source>
        <dbReference type="Google" id="ProtNLM"/>
    </source>
</evidence>
<dbReference type="Proteomes" id="UP000183200">
    <property type="component" value="Unassembled WGS sequence"/>
</dbReference>
<evidence type="ECO:0000313" key="2">
    <source>
        <dbReference type="EMBL" id="SDO58733.1"/>
    </source>
</evidence>
<keyword evidence="1" id="KW-0732">Signal</keyword>
<feature type="chain" id="PRO_5010212563" description="DUF4374 domain-containing protein" evidence="1">
    <location>
        <begin position="20"/>
        <end position="410"/>
    </location>
</feature>
<protein>
    <recommendedName>
        <fullName evidence="4">DUF4374 domain-containing protein</fullName>
    </recommendedName>
</protein>
<dbReference type="PROSITE" id="PS51257">
    <property type="entry name" value="PROKAR_LIPOPROTEIN"/>
    <property type="match status" value="1"/>
</dbReference>
<name>A0A1H0KSG7_9SPHI</name>
<feature type="signal peptide" evidence="1">
    <location>
        <begin position="1"/>
        <end position="19"/>
    </location>
</feature>
<accession>A0A1H0KSG7</accession>
<evidence type="ECO:0000313" key="3">
    <source>
        <dbReference type="Proteomes" id="UP000183200"/>
    </source>
</evidence>
<keyword evidence="3" id="KW-1185">Reference proteome</keyword>
<gene>
    <name evidence="2" type="ORF">SAMN05421820_116136</name>
</gene>